<evidence type="ECO:0000256" key="2">
    <source>
        <dbReference type="SAM" id="Phobius"/>
    </source>
</evidence>
<organism evidence="3 4">
    <name type="scientific">Dermatophagoides farinae</name>
    <name type="common">American house dust mite</name>
    <dbReference type="NCBI Taxonomy" id="6954"/>
    <lineage>
        <taxon>Eukaryota</taxon>
        <taxon>Metazoa</taxon>
        <taxon>Ecdysozoa</taxon>
        <taxon>Arthropoda</taxon>
        <taxon>Chelicerata</taxon>
        <taxon>Arachnida</taxon>
        <taxon>Acari</taxon>
        <taxon>Acariformes</taxon>
        <taxon>Sarcoptiformes</taxon>
        <taxon>Astigmata</taxon>
        <taxon>Psoroptidia</taxon>
        <taxon>Analgoidea</taxon>
        <taxon>Pyroglyphidae</taxon>
        <taxon>Dermatophagoidinae</taxon>
        <taxon>Dermatophagoides</taxon>
    </lineage>
</organism>
<dbReference type="Proteomes" id="UP000790347">
    <property type="component" value="Unassembled WGS sequence"/>
</dbReference>
<dbReference type="AlphaFoldDB" id="A0A922HX16"/>
<keyword evidence="2" id="KW-1133">Transmembrane helix</keyword>
<reference evidence="3" key="2">
    <citation type="journal article" date="2022" name="Res Sq">
        <title>Comparative Genomics Reveals Insights into the Divergent Evolution of Astigmatic Mites and Household Pest Adaptations.</title>
        <authorList>
            <person name="Xiong Q."/>
            <person name="Wan A.T.-Y."/>
            <person name="Liu X.-Y."/>
            <person name="Fung C.S.-H."/>
            <person name="Xiao X."/>
            <person name="Malainual N."/>
            <person name="Hou J."/>
            <person name="Wang L."/>
            <person name="Wang M."/>
            <person name="Yang K."/>
            <person name="Cui Y."/>
            <person name="Leung E."/>
            <person name="Nong W."/>
            <person name="Shin S.-K."/>
            <person name="Au S."/>
            <person name="Jeong K.Y."/>
            <person name="Chew F.T."/>
            <person name="Hui J."/>
            <person name="Leung T.F."/>
            <person name="Tungtrongchitr A."/>
            <person name="Zhong N."/>
            <person name="Liu Z."/>
            <person name="Tsui S."/>
        </authorList>
    </citation>
    <scope>NUCLEOTIDE SEQUENCE</scope>
    <source>
        <strain evidence="3">Derf</strain>
        <tissue evidence="3">Whole organism</tissue>
    </source>
</reference>
<evidence type="ECO:0000313" key="3">
    <source>
        <dbReference type="EMBL" id="KAH9510814.1"/>
    </source>
</evidence>
<sequence>MSCNSNKLNKLPFQQQQKLKTGSSNRQNSRKTSYVKLISQLNEFSWQESRMAEWIITPAMFCLILLTLNVKSDYIAYTKLQNINFMASAKLNKLIQK</sequence>
<feature type="transmembrane region" description="Helical" evidence="2">
    <location>
        <begin position="51"/>
        <end position="70"/>
    </location>
</feature>
<accession>A0A922HX16</accession>
<evidence type="ECO:0000256" key="1">
    <source>
        <dbReference type="SAM" id="MobiDB-lite"/>
    </source>
</evidence>
<name>A0A922HX16_DERFA</name>
<gene>
    <name evidence="3" type="ORF">DERF_009320</name>
</gene>
<keyword evidence="2" id="KW-0472">Membrane</keyword>
<feature type="region of interest" description="Disordered" evidence="1">
    <location>
        <begin position="1"/>
        <end position="30"/>
    </location>
</feature>
<keyword evidence="4" id="KW-1185">Reference proteome</keyword>
<protein>
    <submittedName>
        <fullName evidence="3">Uncharacterized protein</fullName>
    </submittedName>
</protein>
<keyword evidence="2" id="KW-0812">Transmembrane</keyword>
<evidence type="ECO:0000313" key="4">
    <source>
        <dbReference type="Proteomes" id="UP000790347"/>
    </source>
</evidence>
<reference evidence="3" key="1">
    <citation type="submission" date="2013-05" db="EMBL/GenBank/DDBJ databases">
        <authorList>
            <person name="Yim A.K.Y."/>
            <person name="Chan T.F."/>
            <person name="Ji K.M."/>
            <person name="Liu X.Y."/>
            <person name="Zhou J.W."/>
            <person name="Li R.Q."/>
            <person name="Yang K.Y."/>
            <person name="Li J."/>
            <person name="Li M."/>
            <person name="Law P.T.W."/>
            <person name="Wu Y.L."/>
            <person name="Cai Z.L."/>
            <person name="Qin H."/>
            <person name="Bao Y."/>
            <person name="Leung R.K.K."/>
            <person name="Ng P.K.S."/>
            <person name="Zou J."/>
            <person name="Zhong X.J."/>
            <person name="Ran P.X."/>
            <person name="Zhong N.S."/>
            <person name="Liu Z.G."/>
            <person name="Tsui S.K.W."/>
        </authorList>
    </citation>
    <scope>NUCLEOTIDE SEQUENCE</scope>
    <source>
        <strain evidence="3">Derf</strain>
        <tissue evidence="3">Whole organism</tissue>
    </source>
</reference>
<proteinExistence type="predicted"/>
<dbReference type="EMBL" id="ASGP02000004">
    <property type="protein sequence ID" value="KAH9510814.1"/>
    <property type="molecule type" value="Genomic_DNA"/>
</dbReference>
<comment type="caution">
    <text evidence="3">The sequence shown here is derived from an EMBL/GenBank/DDBJ whole genome shotgun (WGS) entry which is preliminary data.</text>
</comment>